<accession>A0AA46TF83</accession>
<dbReference type="EMBL" id="CP094970">
    <property type="protein sequence ID" value="UYM04231.1"/>
    <property type="molecule type" value="Genomic_DNA"/>
</dbReference>
<dbReference type="RefSeq" id="WP_271632891.1">
    <property type="nucleotide sequence ID" value="NZ_CP094970.1"/>
</dbReference>
<evidence type="ECO:0000256" key="2">
    <source>
        <dbReference type="ARBA" id="ARBA00007362"/>
    </source>
</evidence>
<dbReference type="InterPro" id="IPR037185">
    <property type="entry name" value="EmrE-like"/>
</dbReference>
<feature type="transmembrane region" description="Helical" evidence="6">
    <location>
        <begin position="239"/>
        <end position="257"/>
    </location>
</feature>
<dbReference type="SUPFAM" id="SSF103481">
    <property type="entry name" value="Multidrug resistance efflux transporter EmrE"/>
    <property type="match status" value="2"/>
</dbReference>
<evidence type="ECO:0000313" key="8">
    <source>
        <dbReference type="EMBL" id="UYM04231.1"/>
    </source>
</evidence>
<feature type="transmembrane region" description="Helical" evidence="6">
    <location>
        <begin position="180"/>
        <end position="198"/>
    </location>
</feature>
<dbReference type="KEGG" id="sgrg:L0C25_17005"/>
<feature type="transmembrane region" description="Helical" evidence="6">
    <location>
        <begin position="148"/>
        <end position="168"/>
    </location>
</feature>
<evidence type="ECO:0000256" key="1">
    <source>
        <dbReference type="ARBA" id="ARBA00004141"/>
    </source>
</evidence>
<reference evidence="8" key="1">
    <citation type="submission" date="2022-01" db="EMBL/GenBank/DDBJ databases">
        <title>Nocardioidaceae gen. sp. A5X3R13.</title>
        <authorList>
            <person name="Lopez Marin M.A."/>
            <person name="Uhlik O."/>
        </authorList>
    </citation>
    <scope>NUCLEOTIDE SEQUENCE</scope>
    <source>
        <strain evidence="8">A5X3R13</strain>
    </source>
</reference>
<feature type="domain" description="EamA" evidence="7">
    <location>
        <begin position="10"/>
        <end position="138"/>
    </location>
</feature>
<comment type="subcellular location">
    <subcellularLocation>
        <location evidence="1">Membrane</location>
        <topology evidence="1">Multi-pass membrane protein</topology>
    </subcellularLocation>
</comment>
<name>A0AA46TF83_9ACTN</name>
<keyword evidence="9" id="KW-1185">Reference proteome</keyword>
<feature type="domain" description="EamA" evidence="7">
    <location>
        <begin position="150"/>
        <end position="278"/>
    </location>
</feature>
<evidence type="ECO:0000256" key="5">
    <source>
        <dbReference type="ARBA" id="ARBA00023136"/>
    </source>
</evidence>
<dbReference type="InterPro" id="IPR000620">
    <property type="entry name" value="EamA_dom"/>
</dbReference>
<feature type="transmembrane region" description="Helical" evidence="6">
    <location>
        <begin position="91"/>
        <end position="114"/>
    </location>
</feature>
<protein>
    <submittedName>
        <fullName evidence="8">DMT family transporter</fullName>
    </submittedName>
</protein>
<feature type="transmembrane region" description="Helical" evidence="6">
    <location>
        <begin position="263"/>
        <end position="282"/>
    </location>
</feature>
<dbReference type="Pfam" id="PF00892">
    <property type="entry name" value="EamA"/>
    <property type="match status" value="2"/>
</dbReference>
<keyword evidence="5 6" id="KW-0472">Membrane</keyword>
<evidence type="ECO:0000256" key="6">
    <source>
        <dbReference type="SAM" id="Phobius"/>
    </source>
</evidence>
<organism evidence="8 9">
    <name type="scientific">Solicola gregarius</name>
    <dbReference type="NCBI Taxonomy" id="2908642"/>
    <lineage>
        <taxon>Bacteria</taxon>
        <taxon>Bacillati</taxon>
        <taxon>Actinomycetota</taxon>
        <taxon>Actinomycetes</taxon>
        <taxon>Propionibacteriales</taxon>
        <taxon>Nocardioidaceae</taxon>
        <taxon>Solicola</taxon>
    </lineage>
</organism>
<evidence type="ECO:0000259" key="7">
    <source>
        <dbReference type="Pfam" id="PF00892"/>
    </source>
</evidence>
<evidence type="ECO:0000256" key="3">
    <source>
        <dbReference type="ARBA" id="ARBA00022692"/>
    </source>
</evidence>
<evidence type="ECO:0000256" key="4">
    <source>
        <dbReference type="ARBA" id="ARBA00022989"/>
    </source>
</evidence>
<proteinExistence type="inferred from homology"/>
<feature type="transmembrane region" description="Helical" evidence="6">
    <location>
        <begin position="210"/>
        <end position="232"/>
    </location>
</feature>
<dbReference type="GO" id="GO:0016020">
    <property type="term" value="C:membrane"/>
    <property type="evidence" value="ECO:0007669"/>
    <property type="project" value="UniProtKB-SubCell"/>
</dbReference>
<dbReference type="PANTHER" id="PTHR32322:SF2">
    <property type="entry name" value="EAMA DOMAIN-CONTAINING PROTEIN"/>
    <property type="match status" value="1"/>
</dbReference>
<dbReference type="PANTHER" id="PTHR32322">
    <property type="entry name" value="INNER MEMBRANE TRANSPORTER"/>
    <property type="match status" value="1"/>
</dbReference>
<feature type="transmembrane region" description="Helical" evidence="6">
    <location>
        <begin position="121"/>
        <end position="142"/>
    </location>
</feature>
<dbReference type="AlphaFoldDB" id="A0AA46TF83"/>
<dbReference type="Proteomes" id="UP001164390">
    <property type="component" value="Chromosome"/>
</dbReference>
<feature type="transmembrane region" description="Helical" evidence="6">
    <location>
        <begin position="64"/>
        <end position="85"/>
    </location>
</feature>
<evidence type="ECO:0000313" key="9">
    <source>
        <dbReference type="Proteomes" id="UP001164390"/>
    </source>
</evidence>
<sequence length="300" mass="30803">MKQHADSTLSVTTVILYASGYPFGALTLGYLSPFLLILLRFALSAILLWAVVAFRRTPMPRAGSLAPCVVAGVLVQGVQFLGLYWGMSHGVSPGIAALVIAMNPVATAIIGRFFLGHREDVWGLVALAAAVAGILLATLPTVLADPAIGIGIVTTLMGLAGLSVGSILQSRIRGGVDPIVFTAIGVTASLPLAAVACLTTDARLEHPLRAGLLLAVVVVVSAVGTTLYAACVRRMGPRTAAILFAVIPALASVFAWAINDDPIAGPTFIALLLGALACTAQARSRRSGGQPRAMSMATDA</sequence>
<keyword evidence="3 6" id="KW-0812">Transmembrane</keyword>
<gene>
    <name evidence="8" type="ORF">L0C25_17005</name>
</gene>
<comment type="similarity">
    <text evidence="2">Belongs to the EamA transporter family.</text>
</comment>
<keyword evidence="4 6" id="KW-1133">Transmembrane helix</keyword>
<feature type="transmembrane region" description="Helical" evidence="6">
    <location>
        <begin position="30"/>
        <end position="52"/>
    </location>
</feature>
<dbReference type="InterPro" id="IPR050638">
    <property type="entry name" value="AA-Vitamin_Transporters"/>
</dbReference>